<protein>
    <recommendedName>
        <fullName evidence="1">DUF6673 domain-containing protein</fullName>
    </recommendedName>
</protein>
<evidence type="ECO:0000259" key="1">
    <source>
        <dbReference type="Pfam" id="PF20378"/>
    </source>
</evidence>
<organism evidence="2 3">
    <name type="scientific">Anaerostipes hominis</name>
    <name type="common">ex Liu et al. 2021</name>
    <dbReference type="NCBI Taxonomy" id="2763018"/>
    <lineage>
        <taxon>Bacteria</taxon>
        <taxon>Bacillati</taxon>
        <taxon>Bacillota</taxon>
        <taxon>Clostridia</taxon>
        <taxon>Lachnospirales</taxon>
        <taxon>Lachnospiraceae</taxon>
        <taxon>Anaerostipes</taxon>
    </lineage>
</organism>
<reference evidence="2 3" key="1">
    <citation type="submission" date="2020-08" db="EMBL/GenBank/DDBJ databases">
        <title>Genome public.</title>
        <authorList>
            <person name="Liu C."/>
            <person name="Sun Q."/>
        </authorList>
    </citation>
    <scope>NUCLEOTIDE SEQUENCE [LARGE SCALE GENOMIC DNA]</scope>
    <source>
        <strain evidence="2 3">NSJ-7</strain>
    </source>
</reference>
<keyword evidence="3" id="KW-1185">Reference proteome</keyword>
<gene>
    <name evidence="2" type="ORF">H8S22_11440</name>
</gene>
<sequence length="114" mass="12997">MNKIFKWNGAEFKFSALDADMIERFNNVKQQTFEELMEYEKKHGIDGALNAEGVRAECKIIDQTFDKLLGDGAAKKMFSDTDIHERVAAFNKLVNLREAQVESYNKLVQSMAGD</sequence>
<dbReference type="EMBL" id="JACOOS010000013">
    <property type="protein sequence ID" value="MBC5678191.1"/>
    <property type="molecule type" value="Genomic_DNA"/>
</dbReference>
<dbReference type="Pfam" id="PF20378">
    <property type="entry name" value="DUF6673"/>
    <property type="match status" value="1"/>
</dbReference>
<dbReference type="RefSeq" id="WP_022261326.1">
    <property type="nucleotide sequence ID" value="NZ_JACOOS010000013.1"/>
</dbReference>
<evidence type="ECO:0000313" key="3">
    <source>
        <dbReference type="Proteomes" id="UP000635828"/>
    </source>
</evidence>
<feature type="domain" description="DUF6673" evidence="1">
    <location>
        <begin position="8"/>
        <end position="111"/>
    </location>
</feature>
<accession>A0ABR7FSK3</accession>
<dbReference type="GeneID" id="69468756"/>
<evidence type="ECO:0000313" key="2">
    <source>
        <dbReference type="EMBL" id="MBC5678191.1"/>
    </source>
</evidence>
<comment type="caution">
    <text evidence="2">The sequence shown here is derived from an EMBL/GenBank/DDBJ whole genome shotgun (WGS) entry which is preliminary data.</text>
</comment>
<dbReference type="InterPro" id="IPR046655">
    <property type="entry name" value="DUF6673"/>
</dbReference>
<name>A0ABR7FSK3_9FIRM</name>
<dbReference type="Proteomes" id="UP000635828">
    <property type="component" value="Unassembled WGS sequence"/>
</dbReference>
<proteinExistence type="predicted"/>